<feature type="region of interest" description="Disordered" evidence="1">
    <location>
        <begin position="235"/>
        <end position="657"/>
    </location>
</feature>
<feature type="compositionally biased region" description="Low complexity" evidence="1">
    <location>
        <begin position="704"/>
        <end position="716"/>
    </location>
</feature>
<name>A0A0M8MLC7_9BASI</name>
<evidence type="ECO:0000313" key="3">
    <source>
        <dbReference type="Proteomes" id="UP000037751"/>
    </source>
</evidence>
<feature type="compositionally biased region" description="Low complexity" evidence="1">
    <location>
        <begin position="459"/>
        <end position="476"/>
    </location>
</feature>
<feature type="compositionally biased region" description="Basic and acidic residues" evidence="1">
    <location>
        <begin position="98"/>
        <end position="108"/>
    </location>
</feature>
<feature type="compositionally biased region" description="Polar residues" evidence="1">
    <location>
        <begin position="276"/>
        <end position="295"/>
    </location>
</feature>
<evidence type="ECO:0000313" key="2">
    <source>
        <dbReference type="EMBL" id="KOS13888.1"/>
    </source>
</evidence>
<feature type="compositionally biased region" description="Polar residues" evidence="1">
    <location>
        <begin position="135"/>
        <end position="152"/>
    </location>
</feature>
<dbReference type="GeneID" id="28728260"/>
<evidence type="ECO:0000256" key="1">
    <source>
        <dbReference type="SAM" id="MobiDB-lite"/>
    </source>
</evidence>
<sequence>MTNTASVASASTSPKAASSMPSSPRHSFRMPFHLGMTPVNQGQEKQRSSSGTVGPRANAAAQKNGRSFSAQHPPLSKSAHSHKNSVTQTPSQPRRRRFNDTRELDILRSEVAAQSRAARSGTSTPRSFGPGMSAAMSTESLFQPNGFGSPQMSPYMGQMPYSSSQGSLLRVNQSWGSRPGLSPSSSQLDVTGFSNREAAVRSVQVPEGMGIGVGDSPYPTFAKQIDAESFAAGNSLRGPAMMSNPDLLQDSDVYAVRGGPPNAAPQQADATWPEPRTSNSAWQGPSTYSNKSPVLSATDARDGLAPPPRLPSSPSPAPSNMALSSQPSGLSDSPHISEPALASVDGPEASSTLTHPREGAKTPPRMPFTAAPTTAPVPPTSISKPPPSTALPASASSTSLPMQRPTMPSSPSRRSIFSMGARHEASGLRNEHTASASTTKESKWKSLFGPLFRKKKSHPSMPAKSAASSANSKPTSGSTAPVTAAGLTAPLTASSLSANKPEKDSAVKTGNDSMPVPGPTAPAPSAPAPSAPAPSAPAPTAPAPTAPAAATEPETVIVTFPVSPRAQTQGVSNVSQLPPQRPPRLGPISSPPEPPTPPQRPLPPEAPEPFSPSVVTVPNPVQPEPQASASVYDPDSVTPPMSPSGPSGTTPSASASAFASAPVLLPYATTPAAEYAPAPSYSVPSTMASRPLSPVNSMPWNLQTAPATKTAAEPEPSSMYPPTTALFTRTGDSASSSMATVPTDQPLMSSTTPSSVTSPLSVKSASSNLLPAFGSTTVMSSGPSDTNWPPASTLAPPPHEKLGDPAPDRSFHTPRLSGASQEVPKVSSQAPAPPLAYYYPSPSIPSGATSTNTATSTLAPSLTSNPFYLPSSSLTPSFSTQQLAYHQEVEPANLFATPRRTSNIVASHTYSPQDESVHVHGHGIGGDDDASETEDMGMPLSRSMQEMIRYTLLQPSALDTQH</sequence>
<gene>
    <name evidence="2" type="ORF">Malapachy_1889</name>
</gene>
<reference evidence="2 3" key="1">
    <citation type="submission" date="2015-07" db="EMBL/GenBank/DDBJ databases">
        <title>Draft Genome Sequence of Malassezia furfur CBS1878 and Malassezia pachydermatis CBS1879.</title>
        <authorList>
            <person name="Triana S."/>
            <person name="Ohm R."/>
            <person name="Gonzalez A."/>
            <person name="DeCock H."/>
            <person name="Restrepo S."/>
            <person name="Celis A."/>
        </authorList>
    </citation>
    <scope>NUCLEOTIDE SEQUENCE [LARGE SCALE GENOMIC DNA]</scope>
    <source>
        <strain evidence="2 3">CBS 1879</strain>
    </source>
</reference>
<feature type="region of interest" description="Disordered" evidence="1">
    <location>
        <begin position="776"/>
        <end position="830"/>
    </location>
</feature>
<dbReference type="EMBL" id="LGAV01000005">
    <property type="protein sequence ID" value="KOS13888.1"/>
    <property type="molecule type" value="Genomic_DNA"/>
</dbReference>
<feature type="compositionally biased region" description="Pro residues" evidence="1">
    <location>
        <begin position="579"/>
        <end position="610"/>
    </location>
</feature>
<feature type="compositionally biased region" description="Basic and acidic residues" evidence="1">
    <location>
        <begin position="798"/>
        <end position="811"/>
    </location>
</feature>
<feature type="compositionally biased region" description="Low complexity" evidence="1">
    <location>
        <begin position="749"/>
        <end position="762"/>
    </location>
</feature>
<feature type="region of interest" description="Disordered" evidence="1">
    <location>
        <begin position="699"/>
        <end position="762"/>
    </location>
</feature>
<feature type="compositionally biased region" description="Low complexity" evidence="1">
    <location>
        <begin position="1"/>
        <end position="24"/>
    </location>
</feature>
<feature type="compositionally biased region" description="Polar residues" evidence="1">
    <location>
        <begin position="565"/>
        <end position="575"/>
    </location>
</feature>
<feature type="compositionally biased region" description="Low complexity" evidence="1">
    <location>
        <begin position="390"/>
        <end position="415"/>
    </location>
</feature>
<feature type="compositionally biased region" description="Pro residues" evidence="1">
    <location>
        <begin position="305"/>
        <end position="317"/>
    </location>
</feature>
<feature type="compositionally biased region" description="Basic and acidic residues" evidence="1">
    <location>
        <begin position="421"/>
        <end position="432"/>
    </location>
</feature>
<proteinExistence type="predicted"/>
<dbReference type="OrthoDB" id="3366982at2759"/>
<keyword evidence="3" id="KW-1185">Reference proteome</keyword>
<feature type="region of interest" description="Disordered" evidence="1">
    <location>
        <begin position="170"/>
        <end position="189"/>
    </location>
</feature>
<protein>
    <submittedName>
        <fullName evidence="2">Uncharacterized protein</fullName>
    </submittedName>
</protein>
<dbReference type="VEuPathDB" id="FungiDB:Malapachy_1889"/>
<organism evidence="2 3">
    <name type="scientific">Malassezia pachydermatis</name>
    <dbReference type="NCBI Taxonomy" id="77020"/>
    <lineage>
        <taxon>Eukaryota</taxon>
        <taxon>Fungi</taxon>
        <taxon>Dikarya</taxon>
        <taxon>Basidiomycota</taxon>
        <taxon>Ustilaginomycotina</taxon>
        <taxon>Malasseziomycetes</taxon>
        <taxon>Malasseziales</taxon>
        <taxon>Malasseziaceae</taxon>
        <taxon>Malassezia</taxon>
    </lineage>
</organism>
<feature type="compositionally biased region" description="Pro residues" evidence="1">
    <location>
        <begin position="516"/>
        <end position="545"/>
    </location>
</feature>
<accession>A0A0M8MLC7</accession>
<feature type="compositionally biased region" description="Polar residues" evidence="1">
    <location>
        <begin position="725"/>
        <end position="748"/>
    </location>
</feature>
<feature type="compositionally biased region" description="Pro residues" evidence="1">
    <location>
        <begin position="375"/>
        <end position="389"/>
    </location>
</feature>
<feature type="compositionally biased region" description="Polar residues" evidence="1">
    <location>
        <begin position="38"/>
        <end position="52"/>
    </location>
</feature>
<dbReference type="AlphaFoldDB" id="A0A0M8MLC7"/>
<feature type="compositionally biased region" description="Polar residues" evidence="1">
    <location>
        <begin position="776"/>
        <end position="790"/>
    </location>
</feature>
<dbReference type="STRING" id="77020.A0A0M8MLC7"/>
<feature type="region of interest" description="Disordered" evidence="1">
    <location>
        <begin position="1"/>
        <end position="164"/>
    </location>
</feature>
<feature type="compositionally biased region" description="Low complexity" evidence="1">
    <location>
        <begin position="636"/>
        <end position="657"/>
    </location>
</feature>
<comment type="caution">
    <text evidence="2">The sequence shown here is derived from an EMBL/GenBank/DDBJ whole genome shotgun (WGS) entry which is preliminary data.</text>
</comment>
<dbReference type="Proteomes" id="UP000037751">
    <property type="component" value="Unassembled WGS sequence"/>
</dbReference>
<dbReference type="RefSeq" id="XP_017991520.1">
    <property type="nucleotide sequence ID" value="XM_018136385.1"/>
</dbReference>